<gene>
    <name evidence="1" type="primary">AlNc14C52G4082</name>
    <name evidence="1" type="ORF">ALNC14_047100</name>
</gene>
<name>F0WBP0_9STRA</name>
<dbReference type="HOGENOM" id="CLU_2008176_0_0_1"/>
<reference evidence="1" key="1">
    <citation type="journal article" date="2011" name="PLoS Biol.">
        <title>Gene gain and loss during evolution of obligate parasitism in the white rust pathogen of Arabidopsis thaliana.</title>
        <authorList>
            <person name="Kemen E."/>
            <person name="Gardiner A."/>
            <person name="Schultz-Larsen T."/>
            <person name="Kemen A.C."/>
            <person name="Balmuth A.L."/>
            <person name="Robert-Seilaniantz A."/>
            <person name="Bailey K."/>
            <person name="Holub E."/>
            <person name="Studholme D.J."/>
            <person name="Maclean D."/>
            <person name="Jones J.D."/>
        </authorList>
    </citation>
    <scope>NUCLEOTIDE SEQUENCE</scope>
</reference>
<protein>
    <submittedName>
        <fullName evidence="1">AlNc14C52G4082 protein</fullName>
    </submittedName>
</protein>
<organism evidence="1">
    <name type="scientific">Albugo laibachii Nc14</name>
    <dbReference type="NCBI Taxonomy" id="890382"/>
    <lineage>
        <taxon>Eukaryota</taxon>
        <taxon>Sar</taxon>
        <taxon>Stramenopiles</taxon>
        <taxon>Oomycota</taxon>
        <taxon>Peronosporomycetes</taxon>
        <taxon>Albuginales</taxon>
        <taxon>Albuginaceae</taxon>
        <taxon>Albugo</taxon>
    </lineage>
</organism>
<dbReference type="EMBL" id="FR824097">
    <property type="protein sequence ID" value="CCA18567.1"/>
    <property type="molecule type" value="Genomic_DNA"/>
</dbReference>
<reference evidence="1" key="2">
    <citation type="submission" date="2011-02" db="EMBL/GenBank/DDBJ databases">
        <authorList>
            <person name="MacLean D."/>
        </authorList>
    </citation>
    <scope>NUCLEOTIDE SEQUENCE</scope>
</reference>
<dbReference type="AlphaFoldDB" id="F0WBP0"/>
<proteinExistence type="predicted"/>
<accession>F0WBP0</accession>
<evidence type="ECO:0000313" key="1">
    <source>
        <dbReference type="EMBL" id="CCA18567.1"/>
    </source>
</evidence>
<sequence>MTGKTLLWVITPTKLAFSSNTFRGERRVKAAFQQCGSSSGSVRNAQDNHCEMQQAKSENERLRQGFGKCVWKDISALKGDKFQLTLPPEKMQYITNDLVDGFKEWQVVSKHTKDVRAEDDVLEE</sequence>